<keyword evidence="5 7" id="KW-1133">Transmembrane helix</keyword>
<feature type="transmembrane region" description="Helical" evidence="7">
    <location>
        <begin position="20"/>
        <end position="39"/>
    </location>
</feature>
<gene>
    <name evidence="8" type="ORF">SAMN05216495_1265</name>
</gene>
<evidence type="ECO:0000256" key="5">
    <source>
        <dbReference type="ARBA" id="ARBA00022989"/>
    </source>
</evidence>
<feature type="transmembrane region" description="Helical" evidence="7">
    <location>
        <begin position="343"/>
        <end position="369"/>
    </location>
</feature>
<feature type="transmembrane region" description="Helical" evidence="7">
    <location>
        <begin position="236"/>
        <end position="257"/>
    </location>
</feature>
<keyword evidence="4 7" id="KW-0812">Transmembrane</keyword>
<name>A0A1H3B1C2_ACIFE</name>
<feature type="transmembrane region" description="Helical" evidence="7">
    <location>
        <begin position="93"/>
        <end position="115"/>
    </location>
</feature>
<dbReference type="EMBL" id="FNOP01000026">
    <property type="protein sequence ID" value="SDX35451.1"/>
    <property type="molecule type" value="Genomic_DNA"/>
</dbReference>
<comment type="caution">
    <text evidence="8">The sequence shown here is derived from an EMBL/GenBank/DDBJ whole genome shotgun (WGS) entry which is preliminary data.</text>
</comment>
<feature type="transmembrane region" description="Helical" evidence="7">
    <location>
        <begin position="269"/>
        <end position="286"/>
    </location>
</feature>
<feature type="transmembrane region" description="Helical" evidence="7">
    <location>
        <begin position="192"/>
        <end position="216"/>
    </location>
</feature>
<keyword evidence="6 7" id="KW-0472">Membrane</keyword>
<dbReference type="PANTHER" id="PTHR42865:SF7">
    <property type="entry name" value="PROTON_GLUTAMATE-ASPARTATE SYMPORTER"/>
    <property type="match status" value="1"/>
</dbReference>
<keyword evidence="2" id="KW-0813">Transport</keyword>
<feature type="transmembrane region" description="Helical" evidence="7">
    <location>
        <begin position="59"/>
        <end position="81"/>
    </location>
</feature>
<dbReference type="InterPro" id="IPR001991">
    <property type="entry name" value="Na-dicarboxylate_symporter"/>
</dbReference>
<evidence type="ECO:0000256" key="2">
    <source>
        <dbReference type="ARBA" id="ARBA00022448"/>
    </source>
</evidence>
<evidence type="ECO:0000256" key="3">
    <source>
        <dbReference type="ARBA" id="ARBA00022475"/>
    </source>
</evidence>
<feature type="transmembrane region" description="Helical" evidence="7">
    <location>
        <begin position="306"/>
        <end position="331"/>
    </location>
</feature>
<dbReference type="Gene3D" id="1.10.3860.10">
    <property type="entry name" value="Sodium:dicarboxylate symporter"/>
    <property type="match status" value="1"/>
</dbReference>
<dbReference type="InterPro" id="IPR036458">
    <property type="entry name" value="Na:dicarbo_symporter_sf"/>
</dbReference>
<proteinExistence type="predicted"/>
<protein>
    <submittedName>
        <fullName evidence="8">Na+/H+-dicarboxylate symporter</fullName>
    </submittedName>
</protein>
<evidence type="ECO:0000313" key="9">
    <source>
        <dbReference type="Proteomes" id="UP000182379"/>
    </source>
</evidence>
<sequence>MANEGKKIQAGKSIPLYGRIFIALGIGIAFGYVLNMMGGTHNPVINGYILPFLQFLGNFFIKLIKMVVVPLVFFCIVDAALSLGDINKLKSVGVTTIIWFLVTGMISAMIGLFWVNLIQPGKGLQLGTVTGGVKAKELPGMYQTILDFIPTNPFESLTTGSMMQIIVFSLFIGFAIISLGKKAEPLGKIFSMLSMVMFKIVDYVIAIIPVGVFGLMSTTMTKYGTAIFGPVLKFILTDYLACLTTTFGVYTLLLAFVARVNVITFWKKAFSSWLVAFSTCTSSAALPVSMDIAPNKMGAPKDISSFILPLGCTAQMNGTCAYFAVVILFAAQLYGVELSLPQQILLCVQATFLSVGCAATPQIGLVISLTLMTQMGLPLDGYSLVAGIYRIVDQIHTATNSVGDLVATVCISNMQHELDHQKFDDLSLISQEDEAV</sequence>
<dbReference type="GO" id="GO:0005886">
    <property type="term" value="C:plasma membrane"/>
    <property type="evidence" value="ECO:0007669"/>
    <property type="project" value="UniProtKB-SubCell"/>
</dbReference>
<dbReference type="AlphaFoldDB" id="A0A1H3B1C2"/>
<keyword evidence="3" id="KW-1003">Cell membrane</keyword>
<dbReference type="Proteomes" id="UP000182379">
    <property type="component" value="Unassembled WGS sequence"/>
</dbReference>
<evidence type="ECO:0000256" key="6">
    <source>
        <dbReference type="ARBA" id="ARBA00023136"/>
    </source>
</evidence>
<reference evidence="8 9" key="1">
    <citation type="submission" date="2016-10" db="EMBL/GenBank/DDBJ databases">
        <authorList>
            <person name="Varghese N."/>
            <person name="Submissions S."/>
        </authorList>
    </citation>
    <scope>NUCLEOTIDE SEQUENCE [LARGE SCALE GENOMIC DNA]</scope>
    <source>
        <strain evidence="8 9">WCC6</strain>
    </source>
</reference>
<feature type="transmembrane region" description="Helical" evidence="7">
    <location>
        <begin position="162"/>
        <end position="180"/>
    </location>
</feature>
<dbReference type="RefSeq" id="WP_074708501.1">
    <property type="nucleotide sequence ID" value="NZ_FNOP01000026.1"/>
</dbReference>
<evidence type="ECO:0000313" key="8">
    <source>
        <dbReference type="EMBL" id="SDX35451.1"/>
    </source>
</evidence>
<organism evidence="8 9">
    <name type="scientific">Acidaminococcus fermentans</name>
    <dbReference type="NCBI Taxonomy" id="905"/>
    <lineage>
        <taxon>Bacteria</taxon>
        <taxon>Bacillati</taxon>
        <taxon>Bacillota</taxon>
        <taxon>Negativicutes</taxon>
        <taxon>Acidaminococcales</taxon>
        <taxon>Acidaminococcaceae</taxon>
        <taxon>Acidaminococcus</taxon>
    </lineage>
</organism>
<dbReference type="Pfam" id="PF00375">
    <property type="entry name" value="SDF"/>
    <property type="match status" value="1"/>
</dbReference>
<evidence type="ECO:0000256" key="4">
    <source>
        <dbReference type="ARBA" id="ARBA00022692"/>
    </source>
</evidence>
<evidence type="ECO:0000256" key="7">
    <source>
        <dbReference type="SAM" id="Phobius"/>
    </source>
</evidence>
<dbReference type="GO" id="GO:0015293">
    <property type="term" value="F:symporter activity"/>
    <property type="evidence" value="ECO:0007669"/>
    <property type="project" value="UniProtKB-KW"/>
</dbReference>
<dbReference type="PRINTS" id="PR00173">
    <property type="entry name" value="EDTRNSPORT"/>
</dbReference>
<accession>A0A1H3B1C2</accession>
<dbReference type="GO" id="GO:0006835">
    <property type="term" value="P:dicarboxylic acid transport"/>
    <property type="evidence" value="ECO:0007669"/>
    <property type="project" value="TreeGrafter"/>
</dbReference>
<dbReference type="PANTHER" id="PTHR42865">
    <property type="entry name" value="PROTON/GLUTAMATE-ASPARTATE SYMPORTER"/>
    <property type="match status" value="1"/>
</dbReference>
<comment type="subcellular location">
    <subcellularLocation>
        <location evidence="1">Cell membrane</location>
        <topology evidence="1">Multi-pass membrane protein</topology>
    </subcellularLocation>
</comment>
<evidence type="ECO:0000256" key="1">
    <source>
        <dbReference type="ARBA" id="ARBA00004651"/>
    </source>
</evidence>
<dbReference type="SUPFAM" id="SSF118215">
    <property type="entry name" value="Proton glutamate symport protein"/>
    <property type="match status" value="1"/>
</dbReference>